<dbReference type="SUPFAM" id="SSF55060">
    <property type="entry name" value="GHMP Kinase, C-terminal domain"/>
    <property type="match status" value="1"/>
</dbReference>
<evidence type="ECO:0000256" key="13">
    <source>
        <dbReference type="ARBA" id="ARBA00023277"/>
    </source>
</evidence>
<gene>
    <name evidence="19" type="ORF">EV44_g1693</name>
</gene>
<dbReference type="PANTHER" id="PTHR10457:SF7">
    <property type="entry name" value="GALACTOKINASE-RELATED"/>
    <property type="match status" value="1"/>
</dbReference>
<dbReference type="PRINTS" id="PR00473">
    <property type="entry name" value="GALCTOKINASE"/>
</dbReference>
<keyword evidence="6" id="KW-0547">Nucleotide-binding</keyword>
<feature type="domain" description="GHMP kinase C-terminal" evidence="17">
    <location>
        <begin position="424"/>
        <end position="495"/>
    </location>
</feature>
<evidence type="ECO:0000256" key="11">
    <source>
        <dbReference type="ARBA" id="ARBA00023166"/>
    </source>
</evidence>
<evidence type="ECO:0000256" key="10">
    <source>
        <dbReference type="ARBA" id="ARBA00023144"/>
    </source>
</evidence>
<comment type="catalytic activity">
    <reaction evidence="15">
        <text>alpha-D-galactose + ATP = alpha-D-galactose 1-phosphate + ADP + H(+)</text>
        <dbReference type="Rhea" id="RHEA:13553"/>
        <dbReference type="ChEBI" id="CHEBI:15378"/>
        <dbReference type="ChEBI" id="CHEBI:28061"/>
        <dbReference type="ChEBI" id="CHEBI:30616"/>
        <dbReference type="ChEBI" id="CHEBI:58336"/>
        <dbReference type="ChEBI" id="CHEBI:456216"/>
        <dbReference type="EC" id="2.7.1.6"/>
    </reaction>
    <physiologicalReaction direction="left-to-right" evidence="15">
        <dbReference type="Rhea" id="RHEA:13554"/>
    </physiologicalReaction>
</comment>
<dbReference type="HOGENOM" id="CLU_017814_6_2_1"/>
<organism evidence="19 20">
    <name type="scientific">Uncinula necator</name>
    <name type="common">Grape powdery mildew</name>
    <dbReference type="NCBI Taxonomy" id="52586"/>
    <lineage>
        <taxon>Eukaryota</taxon>
        <taxon>Fungi</taxon>
        <taxon>Dikarya</taxon>
        <taxon>Ascomycota</taxon>
        <taxon>Pezizomycotina</taxon>
        <taxon>Leotiomycetes</taxon>
        <taxon>Erysiphales</taxon>
        <taxon>Erysiphaceae</taxon>
        <taxon>Erysiphe</taxon>
    </lineage>
</organism>
<keyword evidence="8" id="KW-0067">ATP-binding</keyword>
<dbReference type="Gene3D" id="3.30.70.3170">
    <property type="match status" value="1"/>
</dbReference>
<reference evidence="19 20" key="1">
    <citation type="journal article" date="2014" name="BMC Genomics">
        <title>Adaptive genomic structural variation in the grape powdery mildew pathogen, Erysiphe necator.</title>
        <authorList>
            <person name="Jones L."/>
            <person name="Riaz S."/>
            <person name="Morales-Cruz A."/>
            <person name="Amrine K.C."/>
            <person name="McGuire B."/>
            <person name="Gubler W.D."/>
            <person name="Walker M.A."/>
            <person name="Cantu D."/>
        </authorList>
    </citation>
    <scope>NUCLEOTIDE SEQUENCE [LARGE SCALE GENOMIC DNA]</scope>
    <source>
        <strain evidence="20">c</strain>
    </source>
</reference>
<dbReference type="GO" id="GO:0005524">
    <property type="term" value="F:ATP binding"/>
    <property type="evidence" value="ECO:0007669"/>
    <property type="project" value="UniProtKB-KW"/>
</dbReference>
<protein>
    <recommendedName>
        <fullName evidence="4">Galactokinase</fullName>
        <ecNumber evidence="3">2.7.1.6</ecNumber>
    </recommendedName>
    <alternativeName>
        <fullName evidence="14">Galactose kinase</fullName>
    </alternativeName>
</protein>
<dbReference type="EMBL" id="JNVN01000754">
    <property type="protein sequence ID" value="KHJ34680.1"/>
    <property type="molecule type" value="Genomic_DNA"/>
</dbReference>
<dbReference type="InterPro" id="IPR014721">
    <property type="entry name" value="Ribsml_uS5_D2-typ_fold_subgr"/>
</dbReference>
<evidence type="ECO:0000259" key="16">
    <source>
        <dbReference type="Pfam" id="PF00288"/>
    </source>
</evidence>
<evidence type="ECO:0000256" key="5">
    <source>
        <dbReference type="ARBA" id="ARBA00022679"/>
    </source>
</evidence>
<keyword evidence="5" id="KW-0808">Transferase</keyword>
<evidence type="ECO:0000256" key="14">
    <source>
        <dbReference type="ARBA" id="ARBA00029590"/>
    </source>
</evidence>
<dbReference type="InterPro" id="IPR006206">
    <property type="entry name" value="Mevalonate/galactokinase"/>
</dbReference>
<keyword evidence="7 19" id="KW-0418">Kinase</keyword>
<evidence type="ECO:0000256" key="3">
    <source>
        <dbReference type="ARBA" id="ARBA00012315"/>
    </source>
</evidence>
<evidence type="ECO:0000256" key="12">
    <source>
        <dbReference type="ARBA" id="ARBA00023221"/>
    </source>
</evidence>
<dbReference type="EC" id="2.7.1.6" evidence="3"/>
<evidence type="ECO:0000259" key="17">
    <source>
        <dbReference type="Pfam" id="PF08544"/>
    </source>
</evidence>
<dbReference type="PIRSF" id="PIRSF000530">
    <property type="entry name" value="Galactokinase"/>
    <property type="match status" value="1"/>
</dbReference>
<comment type="caution">
    <text evidence="19">The sequence shown here is derived from an EMBL/GenBank/DDBJ whole genome shotgun (WGS) entry which is preliminary data.</text>
</comment>
<dbReference type="GO" id="GO:0006012">
    <property type="term" value="P:galactose metabolic process"/>
    <property type="evidence" value="ECO:0007669"/>
    <property type="project" value="UniProtKB-UniPathway"/>
</dbReference>
<accession>A0A0B1PBG6</accession>
<keyword evidence="9" id="KW-0444">Lipid biosynthesis</keyword>
<dbReference type="Pfam" id="PF08544">
    <property type="entry name" value="GHMP_kinases_C"/>
    <property type="match status" value="1"/>
</dbReference>
<dbReference type="GO" id="GO:0004335">
    <property type="term" value="F:galactokinase activity"/>
    <property type="evidence" value="ECO:0007669"/>
    <property type="project" value="UniProtKB-EC"/>
</dbReference>
<evidence type="ECO:0000313" key="20">
    <source>
        <dbReference type="Proteomes" id="UP000030854"/>
    </source>
</evidence>
<keyword evidence="13" id="KW-0119">Carbohydrate metabolism</keyword>
<dbReference type="InterPro" id="IPR019741">
    <property type="entry name" value="Galactokinase_CS"/>
</dbReference>
<dbReference type="InterPro" id="IPR036554">
    <property type="entry name" value="GHMP_kinase_C_sf"/>
</dbReference>
<dbReference type="GO" id="GO:0016126">
    <property type="term" value="P:sterol biosynthetic process"/>
    <property type="evidence" value="ECO:0007669"/>
    <property type="project" value="UniProtKB-KW"/>
</dbReference>
<name>A0A0B1PBG6_UNCNE</name>
<proteinExistence type="inferred from homology"/>
<keyword evidence="11" id="KW-1207">Sterol metabolism</keyword>
<evidence type="ECO:0000259" key="18">
    <source>
        <dbReference type="Pfam" id="PF10509"/>
    </source>
</evidence>
<evidence type="ECO:0000313" key="19">
    <source>
        <dbReference type="EMBL" id="KHJ34680.1"/>
    </source>
</evidence>
<dbReference type="InterPro" id="IPR019539">
    <property type="entry name" value="GalKase_N"/>
</dbReference>
<dbReference type="PRINTS" id="PR00959">
    <property type="entry name" value="MEVGALKINASE"/>
</dbReference>
<keyword evidence="9" id="KW-0752">Steroid biosynthesis</keyword>
<dbReference type="InterPro" id="IPR020568">
    <property type="entry name" value="Ribosomal_Su5_D2-typ_SF"/>
</dbReference>
<dbReference type="FunFam" id="1.20.1440.340:FF:000003">
    <property type="entry name" value="GAL1p Galactokinase"/>
    <property type="match status" value="1"/>
</dbReference>
<dbReference type="InterPro" id="IPR006203">
    <property type="entry name" value="GHMP_knse_ATP-bd_CS"/>
</dbReference>
<dbReference type="GO" id="GO:0005829">
    <property type="term" value="C:cytosol"/>
    <property type="evidence" value="ECO:0007669"/>
    <property type="project" value="TreeGrafter"/>
</dbReference>
<dbReference type="OMA" id="GFHDTYF"/>
<dbReference type="SUPFAM" id="SSF54211">
    <property type="entry name" value="Ribosomal protein S5 domain 2-like"/>
    <property type="match status" value="1"/>
</dbReference>
<keyword evidence="12" id="KW-0443">Lipid metabolism</keyword>
<feature type="domain" description="GHMP kinase N-terminal" evidence="16">
    <location>
        <begin position="140"/>
        <end position="227"/>
    </location>
</feature>
<keyword evidence="10" id="KW-0299">Galactose metabolism</keyword>
<dbReference type="NCBIfam" id="TIGR00131">
    <property type="entry name" value="gal_kin"/>
    <property type="match status" value="1"/>
</dbReference>
<evidence type="ECO:0000256" key="9">
    <source>
        <dbReference type="ARBA" id="ARBA00023011"/>
    </source>
</evidence>
<dbReference type="FunFam" id="3.30.230.10:FF:000056">
    <property type="entry name" value="GAL1p Galactokinase"/>
    <property type="match status" value="1"/>
</dbReference>
<evidence type="ECO:0000256" key="4">
    <source>
        <dbReference type="ARBA" id="ARBA00019487"/>
    </source>
</evidence>
<evidence type="ECO:0000256" key="8">
    <source>
        <dbReference type="ARBA" id="ARBA00022840"/>
    </source>
</evidence>
<dbReference type="Gene3D" id="1.20.1440.340">
    <property type="match status" value="1"/>
</dbReference>
<dbReference type="STRING" id="52586.A0A0B1PBG6"/>
<sequence length="529" mass="58836">MEAYKQKMTEKVPITSSLKEIYAEDTLQVQLERWQSLMQQFNTEYKHQPSFISRSPGRVNIIGEHIDYSLYGVLPMAIEADVILAVSMSSHEASKDYYKIKIANTSPENFPSHVFEFTNDVVEIDPRFHEWTNYFKSGLRGAVEILQRKHGKQFQPRSMDILMDGSVPVGGGLSSSAAFVSASALAVLYANGETSIEKATLTELAIISERAVGVNSGGMDQSASVFSHRGSALYVSFMPTLSTKVVKFPQTNPELNFLIAQSFVKSDKHTTGPVCYNLRVVECSLAAAYLHTCLNKGNKSISLPSDSSPLAISLRSFQEAYFSGSLLSFDDQLSILLKLTKDTLTQKQGYTREEIADVLSCSVEELNKRYMSKFPVQAERFLLRQRAIHVFSEAYRVLEFLSLLQKQEQVSDATNDLSTELFNKNLGNLMNESQDSCRENYSCSCAEIEKLCSIARNAGAYGSRLTGAGWGGCTVHLVPEDKLLEVQIAWDKNYYSNLELDAKQKSNAVVLSKPGGGSIIYVVKDNDIF</sequence>
<keyword evidence="12" id="KW-0753">Steroid metabolism</keyword>
<dbReference type="UniPathway" id="UPA00214"/>
<dbReference type="Gene3D" id="3.30.230.10">
    <property type="match status" value="1"/>
</dbReference>
<keyword evidence="20" id="KW-1185">Reference proteome</keyword>
<dbReference type="AlphaFoldDB" id="A0A0B1PBG6"/>
<dbReference type="InterPro" id="IPR013750">
    <property type="entry name" value="GHMP_kinase_C_dom"/>
</dbReference>
<evidence type="ECO:0000256" key="6">
    <source>
        <dbReference type="ARBA" id="ARBA00022741"/>
    </source>
</evidence>
<dbReference type="Proteomes" id="UP000030854">
    <property type="component" value="Unassembled WGS sequence"/>
</dbReference>
<keyword evidence="9" id="KW-0756">Sterol biosynthesis</keyword>
<dbReference type="Pfam" id="PF00288">
    <property type="entry name" value="GHMP_kinases_N"/>
    <property type="match status" value="1"/>
</dbReference>
<evidence type="ECO:0000256" key="2">
    <source>
        <dbReference type="ARBA" id="ARBA00006566"/>
    </source>
</evidence>
<dbReference type="PANTHER" id="PTHR10457">
    <property type="entry name" value="MEVALONATE KINASE/GALACTOKINASE"/>
    <property type="match status" value="1"/>
</dbReference>
<comment type="similarity">
    <text evidence="2">Belongs to the GHMP kinase family. GalK subfamily.</text>
</comment>
<evidence type="ECO:0000256" key="15">
    <source>
        <dbReference type="ARBA" id="ARBA00049538"/>
    </source>
</evidence>
<comment type="pathway">
    <text evidence="1">Carbohydrate metabolism; galactose metabolism.</text>
</comment>
<dbReference type="PROSITE" id="PS00627">
    <property type="entry name" value="GHMP_KINASES_ATP"/>
    <property type="match status" value="1"/>
</dbReference>
<evidence type="ECO:0000256" key="1">
    <source>
        <dbReference type="ARBA" id="ARBA00004947"/>
    </source>
</evidence>
<dbReference type="PROSITE" id="PS00106">
    <property type="entry name" value="GALACTOKINASE"/>
    <property type="match status" value="1"/>
</dbReference>
<dbReference type="InterPro" id="IPR006204">
    <property type="entry name" value="GHMP_kinase_N_dom"/>
</dbReference>
<dbReference type="Pfam" id="PF10509">
    <property type="entry name" value="GalKase_gal_bdg"/>
    <property type="match status" value="1"/>
</dbReference>
<feature type="domain" description="Galactokinase N-terminal" evidence="18">
    <location>
        <begin position="39"/>
        <end position="87"/>
    </location>
</feature>
<evidence type="ECO:0000256" key="7">
    <source>
        <dbReference type="ARBA" id="ARBA00022777"/>
    </source>
</evidence>
<dbReference type="InterPro" id="IPR000705">
    <property type="entry name" value="Galactokinase"/>
</dbReference>
<dbReference type="GO" id="GO:0000411">
    <property type="term" value="P:positive regulation of transcription by galactose"/>
    <property type="evidence" value="ECO:0007669"/>
    <property type="project" value="UniProtKB-ARBA"/>
</dbReference>